<organism evidence="2 3">
    <name type="scientific">Aspergillus nanangensis</name>
    <dbReference type="NCBI Taxonomy" id="2582783"/>
    <lineage>
        <taxon>Eukaryota</taxon>
        <taxon>Fungi</taxon>
        <taxon>Dikarya</taxon>
        <taxon>Ascomycota</taxon>
        <taxon>Pezizomycotina</taxon>
        <taxon>Eurotiomycetes</taxon>
        <taxon>Eurotiomycetidae</taxon>
        <taxon>Eurotiales</taxon>
        <taxon>Aspergillaceae</taxon>
        <taxon>Aspergillus</taxon>
        <taxon>Aspergillus subgen. Circumdati</taxon>
    </lineage>
</organism>
<evidence type="ECO:0000313" key="2">
    <source>
        <dbReference type="EMBL" id="KAF9882521.1"/>
    </source>
</evidence>
<keyword evidence="3" id="KW-1185">Reference proteome</keyword>
<protein>
    <submittedName>
        <fullName evidence="2">Uncharacterized protein</fullName>
    </submittedName>
</protein>
<proteinExistence type="predicted"/>
<comment type="caution">
    <text evidence="2">The sequence shown here is derived from an EMBL/GenBank/DDBJ whole genome shotgun (WGS) entry which is preliminary data.</text>
</comment>
<feature type="compositionally biased region" description="Low complexity" evidence="1">
    <location>
        <begin position="1"/>
        <end position="14"/>
    </location>
</feature>
<gene>
    <name evidence="2" type="ORF">FE257_008287</name>
</gene>
<evidence type="ECO:0000313" key="3">
    <source>
        <dbReference type="Proteomes" id="UP001194746"/>
    </source>
</evidence>
<name>A0AAD4GMP6_ASPNN</name>
<dbReference type="AlphaFoldDB" id="A0AAD4GMP6"/>
<dbReference type="Proteomes" id="UP001194746">
    <property type="component" value="Unassembled WGS sequence"/>
</dbReference>
<reference evidence="2" key="1">
    <citation type="journal article" date="2019" name="Beilstein J. Org. Chem.">
        <title>Nanangenines: drimane sesquiterpenoids as the dominant metabolite cohort of a novel Australian fungus, Aspergillus nanangensis.</title>
        <authorList>
            <person name="Lacey H.J."/>
            <person name="Gilchrist C.L.M."/>
            <person name="Crombie A."/>
            <person name="Kalaitzis J.A."/>
            <person name="Vuong D."/>
            <person name="Rutledge P.J."/>
            <person name="Turner P."/>
            <person name="Pitt J.I."/>
            <person name="Lacey E."/>
            <person name="Chooi Y.H."/>
            <person name="Piggott A.M."/>
        </authorList>
    </citation>
    <scope>NUCLEOTIDE SEQUENCE</scope>
    <source>
        <strain evidence="2">MST-FP2251</strain>
    </source>
</reference>
<reference evidence="2" key="2">
    <citation type="submission" date="2020-02" db="EMBL/GenBank/DDBJ databases">
        <authorList>
            <person name="Gilchrist C.L.M."/>
            <person name="Chooi Y.-H."/>
        </authorList>
    </citation>
    <scope>NUCLEOTIDE SEQUENCE</scope>
    <source>
        <strain evidence="2">MST-FP2251</strain>
    </source>
</reference>
<feature type="non-terminal residue" evidence="2">
    <location>
        <position position="174"/>
    </location>
</feature>
<dbReference type="EMBL" id="VCAU01000424">
    <property type="protein sequence ID" value="KAF9882521.1"/>
    <property type="molecule type" value="Genomic_DNA"/>
</dbReference>
<feature type="region of interest" description="Disordered" evidence="1">
    <location>
        <begin position="96"/>
        <end position="118"/>
    </location>
</feature>
<sequence>QTQSQGQGPPSGGTVPRVLIQTPGPPRQAENDQEAQALLTQFVKSSGKQKKRPVGRPRSKSTRSEDTGLPGPAQNARIESVISISQSVVSEVPEIIPTARRQSRNQRDLMAPMSDPDKLIRKRVRREGVEEVMDSNVQLAPAMAPGHGTPTVDPYQIVYEPASRRRQQVVQDHT</sequence>
<evidence type="ECO:0000256" key="1">
    <source>
        <dbReference type="SAM" id="MobiDB-lite"/>
    </source>
</evidence>
<feature type="compositionally biased region" description="Basic residues" evidence="1">
    <location>
        <begin position="47"/>
        <end position="61"/>
    </location>
</feature>
<feature type="non-terminal residue" evidence="2">
    <location>
        <position position="1"/>
    </location>
</feature>
<accession>A0AAD4GMP6</accession>
<feature type="region of interest" description="Disordered" evidence="1">
    <location>
        <begin position="1"/>
        <end position="78"/>
    </location>
</feature>